<dbReference type="PANTHER" id="PTHR34047">
    <property type="entry name" value="NUCLEAR INTRON MATURASE 1, MITOCHONDRIAL-RELATED"/>
    <property type="match status" value="1"/>
</dbReference>
<dbReference type="InterPro" id="IPR000477">
    <property type="entry name" value="RT_dom"/>
</dbReference>
<dbReference type="Proteomes" id="UP000663454">
    <property type="component" value="Chromosome"/>
</dbReference>
<gene>
    <name evidence="3" type="ORF">DWB79_10890</name>
</gene>
<evidence type="ECO:0000313" key="3">
    <source>
        <dbReference type="EMBL" id="QSH98244.1"/>
    </source>
</evidence>
<comment type="similarity">
    <text evidence="1">Belongs to the bacterial reverse transcriptase family.</text>
</comment>
<evidence type="ECO:0000259" key="2">
    <source>
        <dbReference type="PROSITE" id="PS50878"/>
    </source>
</evidence>
<reference evidence="3 4" key="1">
    <citation type="submission" date="2018-08" db="EMBL/GenBank/DDBJ databases">
        <authorList>
            <person name="Clegg S.R."/>
            <person name="Carter S.D."/>
            <person name="Radford A.D."/>
            <person name="Darby A."/>
            <person name="Hall N."/>
            <person name="Birtles R."/>
            <person name="Evans N.J."/>
        </authorList>
    </citation>
    <scope>NUCLEOTIDE SEQUENCE [LARGE SCALE GENOMIC DNA]</scope>
    <source>
        <strain evidence="3 4">ATCC 700293</strain>
    </source>
</reference>
<dbReference type="SUPFAM" id="SSF56672">
    <property type="entry name" value="DNA/RNA polymerases"/>
    <property type="match status" value="1"/>
</dbReference>
<dbReference type="EMBL" id="CP031393">
    <property type="protein sequence ID" value="QSH98244.1"/>
    <property type="molecule type" value="Genomic_DNA"/>
</dbReference>
<evidence type="ECO:0000313" key="4">
    <source>
        <dbReference type="Proteomes" id="UP000663454"/>
    </source>
</evidence>
<evidence type="ECO:0000256" key="1">
    <source>
        <dbReference type="ARBA" id="ARBA00034120"/>
    </source>
</evidence>
<dbReference type="PROSITE" id="PS50878">
    <property type="entry name" value="RT_POL"/>
    <property type="match status" value="1"/>
</dbReference>
<dbReference type="PANTHER" id="PTHR34047:SF8">
    <property type="entry name" value="PROTEIN YKFC"/>
    <property type="match status" value="1"/>
</dbReference>
<keyword evidence="4" id="KW-1185">Reference proteome</keyword>
<name>A0ABX7LZ32_TREMD</name>
<dbReference type="InterPro" id="IPR043502">
    <property type="entry name" value="DNA/RNA_pol_sf"/>
</dbReference>
<accession>A0ABX7LZ32</accession>
<protein>
    <recommendedName>
        <fullName evidence="2">Reverse transcriptase domain-containing protein</fullName>
    </recommendedName>
</protein>
<organism evidence="3 4">
    <name type="scientific">Treponema medium</name>
    <dbReference type="NCBI Taxonomy" id="58231"/>
    <lineage>
        <taxon>Bacteria</taxon>
        <taxon>Pseudomonadati</taxon>
        <taxon>Spirochaetota</taxon>
        <taxon>Spirochaetia</taxon>
        <taxon>Spirochaetales</taxon>
        <taxon>Treponemataceae</taxon>
        <taxon>Treponema</taxon>
    </lineage>
</organism>
<feature type="domain" description="Reverse transcriptase" evidence="2">
    <location>
        <begin position="1"/>
        <end position="265"/>
    </location>
</feature>
<dbReference type="InterPro" id="IPR051083">
    <property type="entry name" value="GrpII_Intron_Splice-Mob/Def"/>
</dbReference>
<sequence>MIRLYEDLKNRKWQPGKSNCFIVTKPVRREIFAAPFRDRIVHHILISRLNTAFEKYFIRDSYACRVGKGTHAAIRKVEHNIKSESNNGHKETYILKLDIKGFFMSIDRNILWQKLESFIDSQYKTDSGNSADFEKYLAKAIIFNNPTQHCIFKSKKAEWEPLPRNKSMFTAQQGCALPIGNLTSQVFANFYLSVFDHYIKHTLQFKRYVRYVDDCVFVSRNIYELKAIIRLSKKFLKEELHLTLHPKKIYLQKAGNGVQFLGTFIKPFYTVSDRRIKNNFVQSLKKYAAVAESHLPSAEEKRQCLASVNSYLGIMAHYKTYTFRKVQIMRYFESRLKTHFFIPLDIKKIVLKRGKEHRIF</sequence>
<dbReference type="Pfam" id="PF00078">
    <property type="entry name" value="RVT_1"/>
    <property type="match status" value="1"/>
</dbReference>
<proteinExistence type="inferred from homology"/>